<dbReference type="Proteomes" id="UP000030786">
    <property type="component" value="Chromosome"/>
</dbReference>
<dbReference type="InterPro" id="IPR001763">
    <property type="entry name" value="Rhodanese-like_dom"/>
</dbReference>
<gene>
    <name evidence="2" type="ORF">M666_17475</name>
</gene>
<dbReference type="KEGG" id="cbat:M666_17475"/>
<name>A0AAU8S3S2_9FLAO</name>
<dbReference type="Gene3D" id="3.40.250.10">
    <property type="entry name" value="Rhodanese-like domain"/>
    <property type="match status" value="1"/>
</dbReference>
<dbReference type="SMART" id="SM00450">
    <property type="entry name" value="RHOD"/>
    <property type="match status" value="1"/>
</dbReference>
<feature type="domain" description="Rhodanese" evidence="1">
    <location>
        <begin position="29"/>
        <end position="112"/>
    </location>
</feature>
<proteinExistence type="predicted"/>
<dbReference type="PANTHER" id="PTHR45431:SF3">
    <property type="entry name" value="RHODANESE-LIKE DOMAIN-CONTAINING PROTEIN 15, CHLOROPLASTIC"/>
    <property type="match status" value="1"/>
</dbReference>
<reference evidence="2 3" key="1">
    <citation type="journal article" date="2014" name="Environ. Microbiol.">
        <title>Contrasting genomic patterns and infection strategies of two co-existing Bacteroidetes podovirus genera.</title>
        <authorList>
            <person name="Holmfeldt K."/>
            <person name="Howard-Varona C."/>
            <person name="Solonenko N."/>
            <person name="Sullivan M.B."/>
        </authorList>
    </citation>
    <scope>NUCLEOTIDE SEQUENCE [LARGE SCALE GENOMIC DNA]</scope>
    <source>
        <strain evidence="2 3">18</strain>
    </source>
</reference>
<dbReference type="Pfam" id="PF00581">
    <property type="entry name" value="Rhodanese"/>
    <property type="match status" value="1"/>
</dbReference>
<organism evidence="2 3">
    <name type="scientific">Cellulophaga baltica 18</name>
    <dbReference type="NCBI Taxonomy" id="1348584"/>
    <lineage>
        <taxon>Bacteria</taxon>
        <taxon>Pseudomonadati</taxon>
        <taxon>Bacteroidota</taxon>
        <taxon>Flavobacteriia</taxon>
        <taxon>Flavobacteriales</taxon>
        <taxon>Flavobacteriaceae</taxon>
        <taxon>Cellulophaga</taxon>
    </lineage>
</organism>
<dbReference type="AlphaFoldDB" id="A0AAU8S3S2"/>
<protein>
    <submittedName>
        <fullName evidence="2">Rhodanese</fullName>
    </submittedName>
</protein>
<dbReference type="SUPFAM" id="SSF52821">
    <property type="entry name" value="Rhodanese/Cell cycle control phosphatase"/>
    <property type="match status" value="1"/>
</dbReference>
<sequence>MSFLNFLFGNKNSDSITTINVIDYKAAISEKRVQLVDVRTPNEFSRGAIKKAVNIDFFNTTVFENAFNKFKKDEPLYIYCQSGMRSKRAANKLAKMGFIDIIDLKGGYMTYK</sequence>
<dbReference type="PROSITE" id="PS50206">
    <property type="entry name" value="RHODANESE_3"/>
    <property type="match status" value="1"/>
</dbReference>
<dbReference type="InterPro" id="IPR052367">
    <property type="entry name" value="Thiosulfate_ST/Rhodanese-like"/>
</dbReference>
<dbReference type="CDD" id="cd00158">
    <property type="entry name" value="RHOD"/>
    <property type="match status" value="1"/>
</dbReference>
<dbReference type="InterPro" id="IPR036873">
    <property type="entry name" value="Rhodanese-like_dom_sf"/>
</dbReference>
<evidence type="ECO:0000313" key="2">
    <source>
        <dbReference type="EMBL" id="AIZ43830.1"/>
    </source>
</evidence>
<dbReference type="EMBL" id="CP009976">
    <property type="protein sequence ID" value="AIZ43830.1"/>
    <property type="molecule type" value="Genomic_DNA"/>
</dbReference>
<evidence type="ECO:0000259" key="1">
    <source>
        <dbReference type="PROSITE" id="PS50206"/>
    </source>
</evidence>
<evidence type="ECO:0000313" key="3">
    <source>
        <dbReference type="Proteomes" id="UP000030786"/>
    </source>
</evidence>
<accession>A0AAU8S3S2</accession>
<dbReference type="PANTHER" id="PTHR45431">
    <property type="entry name" value="RHODANESE-LIKE DOMAIN-CONTAINING PROTEIN 15, CHLOROPLASTIC"/>
    <property type="match status" value="1"/>
</dbReference>